<dbReference type="Proteomes" id="UP000317421">
    <property type="component" value="Unassembled WGS sequence"/>
</dbReference>
<feature type="transmembrane region" description="Helical" evidence="2">
    <location>
        <begin position="442"/>
        <end position="464"/>
    </location>
</feature>
<protein>
    <recommendedName>
        <fullName evidence="5">Double zinc ribbon</fullName>
    </recommendedName>
</protein>
<dbReference type="EMBL" id="SJPR01000003">
    <property type="protein sequence ID" value="TWT96819.1"/>
    <property type="molecule type" value="Genomic_DNA"/>
</dbReference>
<dbReference type="AlphaFoldDB" id="A0A5C6AB67"/>
<comment type="caution">
    <text evidence="3">The sequence shown here is derived from an EMBL/GenBank/DDBJ whole genome shotgun (WGS) entry which is preliminary data.</text>
</comment>
<evidence type="ECO:0000313" key="4">
    <source>
        <dbReference type="Proteomes" id="UP000317421"/>
    </source>
</evidence>
<gene>
    <name evidence="3" type="ORF">Pla108_25930</name>
</gene>
<keyword evidence="2" id="KW-1133">Transmembrane helix</keyword>
<dbReference type="OrthoDB" id="278173at2"/>
<keyword evidence="2" id="KW-0472">Membrane</keyword>
<evidence type="ECO:0000313" key="3">
    <source>
        <dbReference type="EMBL" id="TWT96819.1"/>
    </source>
</evidence>
<feature type="region of interest" description="Disordered" evidence="1">
    <location>
        <begin position="158"/>
        <end position="178"/>
    </location>
</feature>
<feature type="transmembrane region" description="Helical" evidence="2">
    <location>
        <begin position="410"/>
        <end position="430"/>
    </location>
</feature>
<proteinExistence type="predicted"/>
<keyword evidence="2" id="KW-0812">Transmembrane</keyword>
<feature type="transmembrane region" description="Helical" evidence="2">
    <location>
        <begin position="252"/>
        <end position="276"/>
    </location>
</feature>
<name>A0A5C6AB67_9BACT</name>
<evidence type="ECO:0000256" key="2">
    <source>
        <dbReference type="SAM" id="Phobius"/>
    </source>
</evidence>
<organism evidence="3 4">
    <name type="scientific">Botrimarina colliarenosi</name>
    <dbReference type="NCBI Taxonomy" id="2528001"/>
    <lineage>
        <taxon>Bacteria</taxon>
        <taxon>Pseudomonadati</taxon>
        <taxon>Planctomycetota</taxon>
        <taxon>Planctomycetia</taxon>
        <taxon>Pirellulales</taxon>
        <taxon>Lacipirellulaceae</taxon>
        <taxon>Botrimarina</taxon>
    </lineage>
</organism>
<feature type="transmembrane region" description="Helical" evidence="2">
    <location>
        <begin position="282"/>
        <end position="314"/>
    </location>
</feature>
<feature type="transmembrane region" description="Helical" evidence="2">
    <location>
        <begin position="335"/>
        <end position="353"/>
    </location>
</feature>
<evidence type="ECO:0000256" key="1">
    <source>
        <dbReference type="SAM" id="MobiDB-lite"/>
    </source>
</evidence>
<feature type="transmembrane region" description="Helical" evidence="2">
    <location>
        <begin position="373"/>
        <end position="390"/>
    </location>
</feature>
<accession>A0A5C6AB67</accession>
<dbReference type="RefSeq" id="WP_146445323.1">
    <property type="nucleotide sequence ID" value="NZ_SJPR01000003.1"/>
</dbReference>
<evidence type="ECO:0008006" key="5">
    <source>
        <dbReference type="Google" id="ProtNLM"/>
    </source>
</evidence>
<reference evidence="3 4" key="1">
    <citation type="submission" date="2019-02" db="EMBL/GenBank/DDBJ databases">
        <title>Deep-cultivation of Planctomycetes and their phenomic and genomic characterization uncovers novel biology.</title>
        <authorList>
            <person name="Wiegand S."/>
            <person name="Jogler M."/>
            <person name="Boedeker C."/>
            <person name="Pinto D."/>
            <person name="Vollmers J."/>
            <person name="Rivas-Marin E."/>
            <person name="Kohn T."/>
            <person name="Peeters S.H."/>
            <person name="Heuer A."/>
            <person name="Rast P."/>
            <person name="Oberbeckmann S."/>
            <person name="Bunk B."/>
            <person name="Jeske O."/>
            <person name="Meyerdierks A."/>
            <person name="Storesund J.E."/>
            <person name="Kallscheuer N."/>
            <person name="Luecker S."/>
            <person name="Lage O.M."/>
            <person name="Pohl T."/>
            <person name="Merkel B.J."/>
            <person name="Hornburger P."/>
            <person name="Mueller R.-W."/>
            <person name="Bruemmer F."/>
            <person name="Labrenz M."/>
            <person name="Spormann A.M."/>
            <person name="Op Den Camp H."/>
            <person name="Overmann J."/>
            <person name="Amann R."/>
            <person name="Jetten M.S.M."/>
            <person name="Mascher T."/>
            <person name="Medema M.H."/>
            <person name="Devos D.P."/>
            <person name="Kaster A.-K."/>
            <person name="Ovreas L."/>
            <person name="Rohde M."/>
            <person name="Galperin M.Y."/>
            <person name="Jogler C."/>
        </authorList>
    </citation>
    <scope>NUCLEOTIDE SEQUENCE [LARGE SCALE GENOMIC DNA]</scope>
    <source>
        <strain evidence="3 4">Pla108</strain>
    </source>
</reference>
<sequence length="483" mass="51538">MDQPTVSFACGACGKKFSAPARFAGRSAKCAACGAAVTVPGKPADPFADLIGFGCRLCGTRMHAPSRHIGRKAKCPDCETLTVVPERPPPAKSRRPGAMDGEQYEVYEGEQPHGVDLLRAAPPTVSFTCRGCQTVLSAEARQAGESVVCHDCGATIRVPTPREPPPRKAEAAAGPADDDYDMAEEEAAPVTSKQSLFDAYVASAPIGYRRLAQQETDDRRRDDLDEEPATNQGWGVGLFAGWWRAFSATGMLLAWLGLTFGLFFTVPMAGTIFALLESVGGVYGWIGTVLMMATVVITTFIWVAVASAIFWAVLDDAASGARRVRGWPSIDPTEWGVPTLTLVLAGVVSAIPGTLADKLLLNALDWPWPLDSTWGWIGCGALLTLPIVLLSQLDEGSPWCVVSPQVLRTIWYAPVTWLAFFAVSAGLQLGPMWLATAALDAMGPWAVLVLCPLEVISDLAYFWLLGRLAWIAGAATPTVTVAD</sequence>
<keyword evidence="4" id="KW-1185">Reference proteome</keyword>